<feature type="region of interest" description="Disordered" evidence="1">
    <location>
        <begin position="34"/>
        <end position="64"/>
    </location>
</feature>
<dbReference type="EMBL" id="BGZK01000033">
    <property type="protein sequence ID" value="GBP09057.1"/>
    <property type="molecule type" value="Genomic_DNA"/>
</dbReference>
<evidence type="ECO:0000256" key="1">
    <source>
        <dbReference type="SAM" id="MobiDB-lite"/>
    </source>
</evidence>
<sequence>MYEKIFMHHTSPLPPSPLPRRWLEVKVEPRALVRRAERPQRRRSYHCSQPPAPRPAPPRSSFTRFKDKNKLRGKNLIENPNLGFSADKIYYRGCVGRLRPARHSRPAANARISRSSNPLAKFSLPPSLSASTPSSPSATFEKHSAVALNILLREFSQPPKNSPLWPYTPKAICPSSSSSVLLISYPPLLSDWDISLFPNLPQWWLVLLFQNWARLNRHYKRIFLGSHKLQVSIKFSQTQLTSVPEFHNACAIPLLTINSARVPSAQAQRMQSSDVGSPARTPFTAALASFPNVSQSVLLSAVSRLHRSCTRVTQVIAASTCGF</sequence>
<protein>
    <submittedName>
        <fullName evidence="2">Uncharacterized protein</fullName>
    </submittedName>
</protein>
<keyword evidence="3" id="KW-1185">Reference proteome</keyword>
<name>A0A4C1T6J1_EUMVA</name>
<evidence type="ECO:0000313" key="3">
    <source>
        <dbReference type="Proteomes" id="UP000299102"/>
    </source>
</evidence>
<proteinExistence type="predicted"/>
<organism evidence="2 3">
    <name type="scientific">Eumeta variegata</name>
    <name type="common">Bagworm moth</name>
    <name type="synonym">Eumeta japonica</name>
    <dbReference type="NCBI Taxonomy" id="151549"/>
    <lineage>
        <taxon>Eukaryota</taxon>
        <taxon>Metazoa</taxon>
        <taxon>Ecdysozoa</taxon>
        <taxon>Arthropoda</taxon>
        <taxon>Hexapoda</taxon>
        <taxon>Insecta</taxon>
        <taxon>Pterygota</taxon>
        <taxon>Neoptera</taxon>
        <taxon>Endopterygota</taxon>
        <taxon>Lepidoptera</taxon>
        <taxon>Glossata</taxon>
        <taxon>Ditrysia</taxon>
        <taxon>Tineoidea</taxon>
        <taxon>Psychidae</taxon>
        <taxon>Oiketicinae</taxon>
        <taxon>Eumeta</taxon>
    </lineage>
</organism>
<dbReference type="Proteomes" id="UP000299102">
    <property type="component" value="Unassembled WGS sequence"/>
</dbReference>
<evidence type="ECO:0000313" key="2">
    <source>
        <dbReference type="EMBL" id="GBP09057.1"/>
    </source>
</evidence>
<gene>
    <name evidence="2" type="ORF">EVAR_78392_1</name>
</gene>
<dbReference type="AlphaFoldDB" id="A0A4C1T6J1"/>
<reference evidence="2 3" key="1">
    <citation type="journal article" date="2019" name="Commun. Biol.">
        <title>The bagworm genome reveals a unique fibroin gene that provides high tensile strength.</title>
        <authorList>
            <person name="Kono N."/>
            <person name="Nakamura H."/>
            <person name="Ohtoshi R."/>
            <person name="Tomita M."/>
            <person name="Numata K."/>
            <person name="Arakawa K."/>
        </authorList>
    </citation>
    <scope>NUCLEOTIDE SEQUENCE [LARGE SCALE GENOMIC DNA]</scope>
</reference>
<comment type="caution">
    <text evidence="2">The sequence shown here is derived from an EMBL/GenBank/DDBJ whole genome shotgun (WGS) entry which is preliminary data.</text>
</comment>
<accession>A0A4C1T6J1</accession>